<dbReference type="GO" id="GO:0004252">
    <property type="term" value="F:serine-type endopeptidase activity"/>
    <property type="evidence" value="ECO:0007669"/>
    <property type="project" value="UniProtKB-UniRule"/>
</dbReference>
<dbReference type="PROSITE" id="PS51892">
    <property type="entry name" value="SUBTILASE"/>
    <property type="match status" value="1"/>
</dbReference>
<accession>A0A426QDV7</accession>
<dbReference type="Gene3D" id="4.10.1080.10">
    <property type="entry name" value="TSP type-3 repeat"/>
    <property type="match status" value="1"/>
</dbReference>
<dbReference type="GO" id="GO:0006508">
    <property type="term" value="P:proteolysis"/>
    <property type="evidence" value="ECO:0007669"/>
    <property type="project" value="UniProtKB-KW"/>
</dbReference>
<feature type="signal peptide" evidence="10">
    <location>
        <begin position="1"/>
        <end position="23"/>
    </location>
</feature>
<dbReference type="InterPro" id="IPR028974">
    <property type="entry name" value="TSP_type-3_rpt"/>
</dbReference>
<comment type="similarity">
    <text evidence="1 7 8">Belongs to the peptidase S8 family.</text>
</comment>
<evidence type="ECO:0000256" key="8">
    <source>
        <dbReference type="RuleBase" id="RU003355"/>
    </source>
</evidence>
<organism evidence="12 13">
    <name type="scientific">Thiohalobacter thiocyanaticus</name>
    <dbReference type="NCBI Taxonomy" id="585455"/>
    <lineage>
        <taxon>Bacteria</taxon>
        <taxon>Pseudomonadati</taxon>
        <taxon>Pseudomonadota</taxon>
        <taxon>Gammaproteobacteria</taxon>
        <taxon>Thiohalobacterales</taxon>
        <taxon>Thiohalobacteraceae</taxon>
        <taxon>Thiohalobacter</taxon>
    </lineage>
</organism>
<dbReference type="SUPFAM" id="SSF103647">
    <property type="entry name" value="TSP type-3 repeat"/>
    <property type="match status" value="2"/>
</dbReference>
<dbReference type="GO" id="GO:0005509">
    <property type="term" value="F:calcium ion binding"/>
    <property type="evidence" value="ECO:0007669"/>
    <property type="project" value="InterPro"/>
</dbReference>
<feature type="domain" description="Peptidase S8/S53" evidence="11">
    <location>
        <begin position="132"/>
        <end position="389"/>
    </location>
</feature>
<evidence type="ECO:0000256" key="3">
    <source>
        <dbReference type="ARBA" id="ARBA00022729"/>
    </source>
</evidence>
<dbReference type="InterPro" id="IPR017897">
    <property type="entry name" value="Thrombospondin_3_rpt"/>
</dbReference>
<keyword evidence="5 7" id="KW-0720">Serine protease</keyword>
<feature type="region of interest" description="Disordered" evidence="9">
    <location>
        <begin position="439"/>
        <end position="470"/>
    </location>
</feature>
<feature type="active site" description="Charge relay system" evidence="6 7">
    <location>
        <position position="136"/>
    </location>
</feature>
<dbReference type="GO" id="GO:0005615">
    <property type="term" value="C:extracellular space"/>
    <property type="evidence" value="ECO:0007669"/>
    <property type="project" value="TreeGrafter"/>
</dbReference>
<dbReference type="Gene3D" id="3.40.50.200">
    <property type="entry name" value="Peptidase S8/S53 domain"/>
    <property type="match status" value="1"/>
</dbReference>
<feature type="chain" id="PRO_5019278069" evidence="10">
    <location>
        <begin position="24"/>
        <end position="575"/>
    </location>
</feature>
<dbReference type="PROSITE" id="PS00018">
    <property type="entry name" value="EF_HAND_1"/>
    <property type="match status" value="2"/>
</dbReference>
<dbReference type="InterPro" id="IPR018247">
    <property type="entry name" value="EF_Hand_1_Ca_BS"/>
</dbReference>
<dbReference type="InterPro" id="IPR036439">
    <property type="entry name" value="Dockerin_dom_sf"/>
</dbReference>
<keyword evidence="13" id="KW-1185">Reference proteome</keyword>
<comment type="caution">
    <text evidence="12">The sequence shown here is derived from an EMBL/GenBank/DDBJ whole genome shotgun (WGS) entry which is preliminary data.</text>
</comment>
<reference evidence="12 13" key="1">
    <citation type="journal article" date="2010" name="Int. J. Syst. Evol. Microbiol.">
        <title>Thiohalobacter thiocyanaticus gen. nov., sp. nov., a moderately halophilic, sulfur-oxidizing gammaproteobacterium from hypersaline lakes, that utilizes thiocyanate.</title>
        <authorList>
            <person name="Sorokin D.Y."/>
            <person name="Kovaleva O.L."/>
            <person name="Tourova T.P."/>
            <person name="Muyzer G."/>
        </authorList>
    </citation>
    <scope>NUCLEOTIDE SEQUENCE [LARGE SCALE GENOMIC DNA]</scope>
    <source>
        <strain evidence="12 13">Hrh1</strain>
    </source>
</reference>
<dbReference type="InterPro" id="IPR036852">
    <property type="entry name" value="Peptidase_S8/S53_dom_sf"/>
</dbReference>
<dbReference type="InterPro" id="IPR003367">
    <property type="entry name" value="Thrombospondin_3-like_rpt"/>
</dbReference>
<dbReference type="PROSITE" id="PS00136">
    <property type="entry name" value="SUBTILASE_ASP"/>
    <property type="match status" value="1"/>
</dbReference>
<evidence type="ECO:0000259" key="11">
    <source>
        <dbReference type="Pfam" id="PF00082"/>
    </source>
</evidence>
<protein>
    <submittedName>
        <fullName evidence="12">Peptidase S8/S53 subtilisin kexin sedolisin</fullName>
    </submittedName>
</protein>
<dbReference type="InterPro" id="IPR023827">
    <property type="entry name" value="Peptidase_S8_Asp-AS"/>
</dbReference>
<dbReference type="InterPro" id="IPR023828">
    <property type="entry name" value="Peptidase_S8_Ser-AS"/>
</dbReference>
<keyword evidence="2 7" id="KW-0645">Protease</keyword>
<evidence type="ECO:0000256" key="2">
    <source>
        <dbReference type="ARBA" id="ARBA00022670"/>
    </source>
</evidence>
<dbReference type="SUPFAM" id="SSF52743">
    <property type="entry name" value="Subtilisin-like"/>
    <property type="match status" value="1"/>
</dbReference>
<dbReference type="RefSeq" id="WP_125182492.1">
    <property type="nucleotide sequence ID" value="NZ_QZMU01000002.1"/>
</dbReference>
<evidence type="ECO:0000256" key="10">
    <source>
        <dbReference type="SAM" id="SignalP"/>
    </source>
</evidence>
<dbReference type="GO" id="GO:0007155">
    <property type="term" value="P:cell adhesion"/>
    <property type="evidence" value="ECO:0007669"/>
    <property type="project" value="InterPro"/>
</dbReference>
<proteinExistence type="inferred from homology"/>
<sequence>MSIRRLLLACLWLGACPLQPVTAAPPLPTDIRSYVVRFAPEAEPGRAAQQLEQVVGAKPRYLYRHAIQGMGIDLPAPAVERLRRHPLVAGVEEAQLFELHAQQLPTGIDRINAELHPVAAIDGTGTAVDADIAIIDTGVDLDHPDLNVYRYAYCYQKNPRSGTCNEGDNRADDRQGHGTHVAGTAAARDNGIGVVGVAPGARIWAVNVLRDDGTTTALEIIAALDYVIANAGEIEVLNMSLGFTGSSSTFDSAVSNTVGAGVTFVTSAGNDAVDVANVSPGGHPDVITVSALADSDGLIGAQGSLSFTYNTADGKCTENQDDSFACFSNHGAGVDLMAPGVRIRSTYLDGGYRNLHGTSMASPHVAGAAALYRAENPHASPADVKAALVAMGDPAPCGPSLSLCGDDPDGIQEPLVLLTPHSDVDVDNVLDDLDNCPTIHNPDQSDTDGDGVGDACDPDRDGDGIDNGIDNCPDTANAAQLDQDGDGVGDACDNCTLHANTLQRDTDGDGYGNRCDADLDNSGLVNLADFSLYRQRYGTDDADADFNGDGIVNLSDFSIFRSFYGNPPGPSAGTP</sequence>
<dbReference type="OrthoDB" id="9790784at2"/>
<feature type="active site" description="Charge relay system" evidence="6 7">
    <location>
        <position position="359"/>
    </location>
</feature>
<dbReference type="PRINTS" id="PR00723">
    <property type="entry name" value="SUBTILISIN"/>
</dbReference>
<name>A0A426QDV7_9GAMM</name>
<dbReference type="InterPro" id="IPR000209">
    <property type="entry name" value="Peptidase_S8/S53_dom"/>
</dbReference>
<dbReference type="EMBL" id="QZMU01000002">
    <property type="protein sequence ID" value="RRQ19927.1"/>
    <property type="molecule type" value="Genomic_DNA"/>
</dbReference>
<evidence type="ECO:0000256" key="4">
    <source>
        <dbReference type="ARBA" id="ARBA00022801"/>
    </source>
</evidence>
<dbReference type="PROSITE" id="PS00138">
    <property type="entry name" value="SUBTILASE_SER"/>
    <property type="match status" value="1"/>
</dbReference>
<evidence type="ECO:0000256" key="1">
    <source>
        <dbReference type="ARBA" id="ARBA00011073"/>
    </source>
</evidence>
<evidence type="ECO:0000256" key="5">
    <source>
        <dbReference type="ARBA" id="ARBA00022825"/>
    </source>
</evidence>
<evidence type="ECO:0000256" key="9">
    <source>
        <dbReference type="SAM" id="MobiDB-lite"/>
    </source>
</evidence>
<dbReference type="Pfam" id="PF00082">
    <property type="entry name" value="Peptidase_S8"/>
    <property type="match status" value="1"/>
</dbReference>
<dbReference type="PANTHER" id="PTHR43806:SF11">
    <property type="entry name" value="CEREVISIN-RELATED"/>
    <property type="match status" value="1"/>
</dbReference>
<evidence type="ECO:0000313" key="13">
    <source>
        <dbReference type="Proteomes" id="UP000287798"/>
    </source>
</evidence>
<dbReference type="Proteomes" id="UP000287798">
    <property type="component" value="Unassembled WGS sequence"/>
</dbReference>
<feature type="active site" description="Charge relay system" evidence="6 7">
    <location>
        <position position="177"/>
    </location>
</feature>
<evidence type="ECO:0000256" key="7">
    <source>
        <dbReference type="PROSITE-ProRule" id="PRU01240"/>
    </source>
</evidence>
<keyword evidence="3 10" id="KW-0732">Signal</keyword>
<dbReference type="GO" id="GO:0000272">
    <property type="term" value="P:polysaccharide catabolic process"/>
    <property type="evidence" value="ECO:0007669"/>
    <property type="project" value="InterPro"/>
</dbReference>
<dbReference type="PROSITE" id="PS51234">
    <property type="entry name" value="TSP3"/>
    <property type="match status" value="1"/>
</dbReference>
<dbReference type="InterPro" id="IPR015500">
    <property type="entry name" value="Peptidase_S8_subtilisin-rel"/>
</dbReference>
<evidence type="ECO:0000313" key="12">
    <source>
        <dbReference type="EMBL" id="RRQ19927.1"/>
    </source>
</evidence>
<dbReference type="InterPro" id="IPR037045">
    <property type="entry name" value="S8pro/Inhibitor_I9_sf"/>
</dbReference>
<dbReference type="Gene3D" id="1.10.1330.10">
    <property type="entry name" value="Dockerin domain"/>
    <property type="match status" value="1"/>
</dbReference>
<dbReference type="PANTHER" id="PTHR43806">
    <property type="entry name" value="PEPTIDASE S8"/>
    <property type="match status" value="1"/>
</dbReference>
<dbReference type="AlphaFoldDB" id="A0A426QDV7"/>
<dbReference type="Gene3D" id="3.30.70.80">
    <property type="entry name" value="Peptidase S8 propeptide/proteinase inhibitor I9"/>
    <property type="match status" value="1"/>
</dbReference>
<keyword evidence="4 7" id="KW-0378">Hydrolase</keyword>
<dbReference type="PROSITE" id="PS00137">
    <property type="entry name" value="SUBTILASE_HIS"/>
    <property type="match status" value="1"/>
</dbReference>
<evidence type="ECO:0000256" key="6">
    <source>
        <dbReference type="PIRSR" id="PIRSR615500-1"/>
    </source>
</evidence>
<dbReference type="InterPro" id="IPR022398">
    <property type="entry name" value="Peptidase_S8_His-AS"/>
</dbReference>
<dbReference type="InterPro" id="IPR050131">
    <property type="entry name" value="Peptidase_S8_subtilisin-like"/>
</dbReference>
<dbReference type="Pfam" id="PF02412">
    <property type="entry name" value="TSP_3"/>
    <property type="match status" value="3"/>
</dbReference>
<dbReference type="PROSITE" id="PS51257">
    <property type="entry name" value="PROKAR_LIPOPROTEIN"/>
    <property type="match status" value="1"/>
</dbReference>
<gene>
    <name evidence="12" type="ORF">D6C00_14285</name>
</gene>